<evidence type="ECO:0000256" key="1">
    <source>
        <dbReference type="ARBA" id="ARBA00004651"/>
    </source>
</evidence>
<dbReference type="PANTHER" id="PTHR28259">
    <property type="entry name" value="FLUORIDE EXPORT PROTEIN 1-RELATED"/>
    <property type="match status" value="1"/>
</dbReference>
<dbReference type="InterPro" id="IPR003691">
    <property type="entry name" value="FluC"/>
</dbReference>
<evidence type="ECO:0000256" key="9">
    <source>
        <dbReference type="ARBA" id="ARBA00049940"/>
    </source>
</evidence>
<comment type="catalytic activity">
    <reaction evidence="8">
        <text>fluoride(in) = fluoride(out)</text>
        <dbReference type="Rhea" id="RHEA:76159"/>
        <dbReference type="ChEBI" id="CHEBI:17051"/>
    </reaction>
    <physiologicalReaction direction="left-to-right" evidence="8">
        <dbReference type="Rhea" id="RHEA:76160"/>
    </physiologicalReaction>
</comment>
<evidence type="ECO:0000256" key="3">
    <source>
        <dbReference type="ARBA" id="ARBA00022692"/>
    </source>
</evidence>
<keyword evidence="10" id="KW-0915">Sodium</keyword>
<evidence type="ECO:0000313" key="11">
    <source>
        <dbReference type="EMBL" id="MBF4765359.1"/>
    </source>
</evidence>
<feature type="transmembrane region" description="Helical" evidence="10">
    <location>
        <begin position="31"/>
        <end position="51"/>
    </location>
</feature>
<keyword evidence="6 10" id="KW-0407">Ion channel</keyword>
<dbReference type="GO" id="GO:0046872">
    <property type="term" value="F:metal ion binding"/>
    <property type="evidence" value="ECO:0007669"/>
    <property type="project" value="UniProtKB-KW"/>
</dbReference>
<name>A0A930YJT4_9ACTN</name>
<gene>
    <name evidence="10" type="primary">fluC</name>
    <name evidence="10" type="synonym">crcB</name>
    <name evidence="11" type="ORF">ISU07_19690</name>
</gene>
<comment type="activity regulation">
    <text evidence="10">Na(+) is not transported, but it plays an essential structural role and its presence is essential for fluoride channel function.</text>
</comment>
<dbReference type="Pfam" id="PF02537">
    <property type="entry name" value="CRCB"/>
    <property type="match status" value="1"/>
</dbReference>
<keyword evidence="10" id="KW-0813">Transport</keyword>
<organism evidence="11 12">
    <name type="scientific">Nocardioides islandensis</name>
    <dbReference type="NCBI Taxonomy" id="433663"/>
    <lineage>
        <taxon>Bacteria</taxon>
        <taxon>Bacillati</taxon>
        <taxon>Actinomycetota</taxon>
        <taxon>Actinomycetes</taxon>
        <taxon>Propionibacteriales</taxon>
        <taxon>Nocardioidaceae</taxon>
        <taxon>Nocardioides</taxon>
    </lineage>
</organism>
<feature type="transmembrane region" description="Helical" evidence="10">
    <location>
        <begin position="89"/>
        <end position="110"/>
    </location>
</feature>
<dbReference type="GO" id="GO:0005886">
    <property type="term" value="C:plasma membrane"/>
    <property type="evidence" value="ECO:0007669"/>
    <property type="project" value="UniProtKB-SubCell"/>
</dbReference>
<comment type="caution">
    <text evidence="11">The sequence shown here is derived from an EMBL/GenBank/DDBJ whole genome shotgun (WGS) entry which is preliminary data.</text>
</comment>
<comment type="function">
    <text evidence="9 10">Fluoride-specific ion channel. Important for reducing fluoride concentration in the cell, thus reducing its toxicity.</text>
</comment>
<evidence type="ECO:0000256" key="4">
    <source>
        <dbReference type="ARBA" id="ARBA00022989"/>
    </source>
</evidence>
<evidence type="ECO:0000313" key="12">
    <source>
        <dbReference type="Proteomes" id="UP000640489"/>
    </source>
</evidence>
<proteinExistence type="inferred from homology"/>
<comment type="subcellular location">
    <subcellularLocation>
        <location evidence="1 10">Cell membrane</location>
        <topology evidence="1 10">Multi-pass membrane protein</topology>
    </subcellularLocation>
</comment>
<evidence type="ECO:0000256" key="5">
    <source>
        <dbReference type="ARBA" id="ARBA00023136"/>
    </source>
</evidence>
<keyword evidence="10" id="KW-0406">Ion transport</keyword>
<dbReference type="HAMAP" id="MF_00454">
    <property type="entry name" value="FluC"/>
    <property type="match status" value="1"/>
</dbReference>
<comment type="similarity">
    <text evidence="7 10">Belongs to the fluoride channel Fluc/FEX (TC 1.A.43) family.</text>
</comment>
<dbReference type="Proteomes" id="UP000640489">
    <property type="component" value="Unassembled WGS sequence"/>
</dbReference>
<evidence type="ECO:0000256" key="10">
    <source>
        <dbReference type="HAMAP-Rule" id="MF_00454"/>
    </source>
</evidence>
<accession>A0A930YJT4</accession>
<protein>
    <recommendedName>
        <fullName evidence="10">Fluoride-specific ion channel FluC</fullName>
    </recommendedName>
</protein>
<dbReference type="AlphaFoldDB" id="A0A930YJT4"/>
<evidence type="ECO:0000256" key="7">
    <source>
        <dbReference type="ARBA" id="ARBA00035120"/>
    </source>
</evidence>
<feature type="transmembrane region" description="Helical" evidence="10">
    <location>
        <begin position="58"/>
        <end position="77"/>
    </location>
</feature>
<sequence>MAAVFVGGALGGTLRWWLGDLVPDGGGFPWTTFAINVSGSLVLALLPVLGVVRRHPALAAGLGPGVLGGYTTLSTYAEQGRALLDGGRLGLAAAYVLGTLAACLVAVTLAGHLSSRADQREFDAEEGNE</sequence>
<keyword evidence="4 10" id="KW-1133">Transmembrane helix</keyword>
<evidence type="ECO:0000256" key="2">
    <source>
        <dbReference type="ARBA" id="ARBA00022475"/>
    </source>
</evidence>
<keyword evidence="12" id="KW-1185">Reference proteome</keyword>
<keyword evidence="2 10" id="KW-1003">Cell membrane</keyword>
<dbReference type="GO" id="GO:0062054">
    <property type="term" value="F:fluoride channel activity"/>
    <property type="evidence" value="ECO:0007669"/>
    <property type="project" value="UniProtKB-UniRule"/>
</dbReference>
<dbReference type="EMBL" id="JADKPN010000015">
    <property type="protein sequence ID" value="MBF4765359.1"/>
    <property type="molecule type" value="Genomic_DNA"/>
</dbReference>
<reference evidence="11" key="1">
    <citation type="submission" date="2020-11" db="EMBL/GenBank/DDBJ databases">
        <title>Nocardioides sp. nov., isolated from Soil of Cynanchum wilfordii Hemsley rhizosphere.</title>
        <authorList>
            <person name="Lee J.-S."/>
            <person name="Suh M.K."/>
            <person name="Kim J.-S."/>
        </authorList>
    </citation>
    <scope>NUCLEOTIDE SEQUENCE</scope>
    <source>
        <strain evidence="11">KCTC 19275</strain>
    </source>
</reference>
<feature type="binding site" evidence="10">
    <location>
        <position position="68"/>
    </location>
    <ligand>
        <name>Na(+)</name>
        <dbReference type="ChEBI" id="CHEBI:29101"/>
        <note>structural</note>
    </ligand>
</feature>
<keyword evidence="5 10" id="KW-0472">Membrane</keyword>
<feature type="binding site" evidence="10">
    <location>
        <position position="71"/>
    </location>
    <ligand>
        <name>Na(+)</name>
        <dbReference type="ChEBI" id="CHEBI:29101"/>
        <note>structural</note>
    </ligand>
</feature>
<keyword evidence="3 10" id="KW-0812">Transmembrane</keyword>
<evidence type="ECO:0000256" key="8">
    <source>
        <dbReference type="ARBA" id="ARBA00035585"/>
    </source>
</evidence>
<dbReference type="GO" id="GO:0140114">
    <property type="term" value="P:cellular detoxification of fluoride"/>
    <property type="evidence" value="ECO:0007669"/>
    <property type="project" value="UniProtKB-UniRule"/>
</dbReference>
<evidence type="ECO:0000256" key="6">
    <source>
        <dbReference type="ARBA" id="ARBA00023303"/>
    </source>
</evidence>
<keyword evidence="10" id="KW-0479">Metal-binding</keyword>
<dbReference type="PANTHER" id="PTHR28259:SF1">
    <property type="entry name" value="FLUORIDE EXPORT PROTEIN 1-RELATED"/>
    <property type="match status" value="1"/>
</dbReference>